<keyword evidence="4" id="KW-1185">Reference proteome</keyword>
<gene>
    <name evidence="3" type="primary">RNF123_2</name>
    <name evidence="3" type="ORF">EYF80_066990</name>
</gene>
<evidence type="ECO:0000256" key="1">
    <source>
        <dbReference type="SAM" id="MobiDB-lite"/>
    </source>
</evidence>
<accession>A0A4Z2E284</accession>
<evidence type="ECO:0000256" key="2">
    <source>
        <dbReference type="SAM" id="SignalP"/>
    </source>
</evidence>
<organism evidence="3 4">
    <name type="scientific">Liparis tanakae</name>
    <name type="common">Tanaka's snailfish</name>
    <dbReference type="NCBI Taxonomy" id="230148"/>
    <lineage>
        <taxon>Eukaryota</taxon>
        <taxon>Metazoa</taxon>
        <taxon>Chordata</taxon>
        <taxon>Craniata</taxon>
        <taxon>Vertebrata</taxon>
        <taxon>Euteleostomi</taxon>
        <taxon>Actinopterygii</taxon>
        <taxon>Neopterygii</taxon>
        <taxon>Teleostei</taxon>
        <taxon>Neoteleostei</taxon>
        <taxon>Acanthomorphata</taxon>
        <taxon>Eupercaria</taxon>
        <taxon>Perciformes</taxon>
        <taxon>Cottioidei</taxon>
        <taxon>Cottales</taxon>
        <taxon>Liparidae</taxon>
        <taxon>Liparis</taxon>
    </lineage>
</organism>
<dbReference type="AlphaFoldDB" id="A0A4Z2E284"/>
<feature type="chain" id="PRO_5021230517" evidence="2">
    <location>
        <begin position="22"/>
        <end position="183"/>
    </location>
</feature>
<dbReference type="EMBL" id="SRLO01020592">
    <property type="protein sequence ID" value="TNN22895.1"/>
    <property type="molecule type" value="Genomic_DNA"/>
</dbReference>
<reference evidence="3 4" key="1">
    <citation type="submission" date="2019-03" db="EMBL/GenBank/DDBJ databases">
        <title>First draft genome of Liparis tanakae, snailfish: a comprehensive survey of snailfish specific genes.</title>
        <authorList>
            <person name="Kim W."/>
            <person name="Song I."/>
            <person name="Jeong J.-H."/>
            <person name="Kim D."/>
            <person name="Kim S."/>
            <person name="Ryu S."/>
            <person name="Song J.Y."/>
            <person name="Lee S.K."/>
        </authorList>
    </citation>
    <scope>NUCLEOTIDE SEQUENCE [LARGE SCALE GENOMIC DNA]</scope>
    <source>
        <tissue evidence="3">Muscle</tissue>
    </source>
</reference>
<protein>
    <submittedName>
        <fullName evidence="3">E3 ubiquitin-protein ligase RNF123</fullName>
    </submittedName>
</protein>
<comment type="caution">
    <text evidence="3">The sequence shown here is derived from an EMBL/GenBank/DDBJ whole genome shotgun (WGS) entry which is preliminary data.</text>
</comment>
<evidence type="ECO:0000313" key="4">
    <source>
        <dbReference type="Proteomes" id="UP000314294"/>
    </source>
</evidence>
<keyword evidence="2" id="KW-0732">Signal</keyword>
<sequence>MISRLFFILIYFSLLSDLKHAFSVIATRGRQPVFSVEVYVFLCRLLRPQSKGTHVSACLLSRKPLGFQDVGAHLEGLLSAGEAAEDARDRPVEGRLGPQPVVLDHTSGFEGLLFVDDDLLGVSSPPGPVRSEGRPPSSGQRSSGLRWGGGVSLCRNQQLALCPFARLCFHRRLFFALGARETS</sequence>
<dbReference type="OrthoDB" id="258495at2759"/>
<feature type="signal peptide" evidence="2">
    <location>
        <begin position="1"/>
        <end position="21"/>
    </location>
</feature>
<feature type="region of interest" description="Disordered" evidence="1">
    <location>
        <begin position="125"/>
        <end position="144"/>
    </location>
</feature>
<dbReference type="Proteomes" id="UP000314294">
    <property type="component" value="Unassembled WGS sequence"/>
</dbReference>
<evidence type="ECO:0000313" key="3">
    <source>
        <dbReference type="EMBL" id="TNN22895.1"/>
    </source>
</evidence>
<proteinExistence type="predicted"/>
<name>A0A4Z2E284_9TELE</name>
<feature type="compositionally biased region" description="Low complexity" evidence="1">
    <location>
        <begin position="134"/>
        <end position="144"/>
    </location>
</feature>